<dbReference type="GO" id="GO:0000139">
    <property type="term" value="C:Golgi membrane"/>
    <property type="evidence" value="ECO:0007669"/>
    <property type="project" value="UniProtKB-SubCell"/>
</dbReference>
<protein>
    <recommendedName>
        <fullName evidence="11">Hexosyltransferase</fullName>
        <ecNumber evidence="11">2.4.1.-</ecNumber>
    </recommendedName>
</protein>
<dbReference type="AlphaFoldDB" id="A0A4S2L9Z5"/>
<keyword evidence="10" id="KW-0325">Glycoprotein</keyword>
<evidence type="ECO:0000256" key="5">
    <source>
        <dbReference type="ARBA" id="ARBA00022692"/>
    </source>
</evidence>
<dbReference type="Gene3D" id="3.90.550.50">
    <property type="match status" value="1"/>
</dbReference>
<evidence type="ECO:0000256" key="3">
    <source>
        <dbReference type="ARBA" id="ARBA00022676"/>
    </source>
</evidence>
<dbReference type="PANTHER" id="PTHR11214:SF314">
    <property type="entry name" value="HEXOSYLTRANSFERASE"/>
    <property type="match status" value="1"/>
</dbReference>
<dbReference type="EMBL" id="SJOL01008583">
    <property type="protein sequence ID" value="TGZ60115.1"/>
    <property type="molecule type" value="Genomic_DNA"/>
</dbReference>
<keyword evidence="4" id="KW-0808">Transferase</keyword>
<dbReference type="GO" id="GO:0016758">
    <property type="term" value="F:hexosyltransferase activity"/>
    <property type="evidence" value="ECO:0007669"/>
    <property type="project" value="InterPro"/>
</dbReference>
<keyword evidence="13" id="KW-1185">Reference proteome</keyword>
<accession>A0A4S2L9Z5</accession>
<reference evidence="12 13" key="1">
    <citation type="journal article" date="2019" name="BMC Genomics">
        <title>New insights from Opisthorchis felineus genome: update on genomics of the epidemiologically important liver flukes.</title>
        <authorList>
            <person name="Ershov N.I."/>
            <person name="Mordvinov V.A."/>
            <person name="Prokhortchouk E.B."/>
            <person name="Pakharukova M.Y."/>
            <person name="Gunbin K.V."/>
            <person name="Ustyantsev K."/>
            <person name="Genaev M.A."/>
            <person name="Blinov A.G."/>
            <person name="Mazur A."/>
            <person name="Boulygina E."/>
            <person name="Tsygankova S."/>
            <person name="Khrameeva E."/>
            <person name="Chekanov N."/>
            <person name="Fan G."/>
            <person name="Xiao A."/>
            <person name="Zhang H."/>
            <person name="Xu X."/>
            <person name="Yang H."/>
            <person name="Solovyev V."/>
            <person name="Lee S.M."/>
            <person name="Liu X."/>
            <person name="Afonnikov D.A."/>
            <person name="Skryabin K.G."/>
        </authorList>
    </citation>
    <scope>NUCLEOTIDE SEQUENCE [LARGE SCALE GENOMIC DNA]</scope>
    <source>
        <strain evidence="12">AK-0245</strain>
        <tissue evidence="12">Whole organism</tissue>
    </source>
</reference>
<keyword evidence="6 11" id="KW-0735">Signal-anchor</keyword>
<evidence type="ECO:0000256" key="10">
    <source>
        <dbReference type="ARBA" id="ARBA00023180"/>
    </source>
</evidence>
<keyword evidence="8 11" id="KW-0333">Golgi apparatus</keyword>
<evidence type="ECO:0000256" key="7">
    <source>
        <dbReference type="ARBA" id="ARBA00022989"/>
    </source>
</evidence>
<keyword evidence="7 11" id="KW-1133">Transmembrane helix</keyword>
<dbReference type="GO" id="GO:0006493">
    <property type="term" value="P:protein O-linked glycosylation"/>
    <property type="evidence" value="ECO:0007669"/>
    <property type="project" value="TreeGrafter"/>
</dbReference>
<keyword evidence="9 11" id="KW-0472">Membrane</keyword>
<gene>
    <name evidence="12" type="ORF">CRM22_008735</name>
</gene>
<evidence type="ECO:0000256" key="11">
    <source>
        <dbReference type="RuleBase" id="RU363063"/>
    </source>
</evidence>
<sequence>MSDSRMLAHAQHCEKKQTNENAAWVKSNRRMSWCIRRRPRLILLIIFALWTACYHLNLLARSPDAFAYPPDMNLFQIYDLVRTKDNSKLPPRMMPKFRALLYDRGVCKESPLPKLLFLVKSVHRNFAQREQIRRSWGNPMCAKSTGVISRTVFLLGQLKDKNASQEAIVLQRKLELEQTKYHDIVQFDFVDSYANNTYKILSGMEFVCSECPMARFVAILDDDFLVHPINLIKTINQVTEFQYPIYVAGGVISSAQPRRSPFSKWYVPYNAYPFHIYPDYPTGGTIIISMPMVKLLSTVMPYTAYLYIDDVLLGILLHKLGINPVHLDGIHFFAKPTYTTDQTFISAHGYNSPEQLRQGWSSLNLQSECEQS</sequence>
<comment type="caution">
    <text evidence="12">The sequence shown here is derived from an EMBL/GenBank/DDBJ whole genome shotgun (WGS) entry which is preliminary data.</text>
</comment>
<name>A0A4S2L9Z5_OPIFE</name>
<evidence type="ECO:0000256" key="2">
    <source>
        <dbReference type="ARBA" id="ARBA00008661"/>
    </source>
</evidence>
<evidence type="ECO:0000256" key="6">
    <source>
        <dbReference type="ARBA" id="ARBA00022968"/>
    </source>
</evidence>
<evidence type="ECO:0000256" key="8">
    <source>
        <dbReference type="ARBA" id="ARBA00023034"/>
    </source>
</evidence>
<evidence type="ECO:0000256" key="9">
    <source>
        <dbReference type="ARBA" id="ARBA00023136"/>
    </source>
</evidence>
<evidence type="ECO:0000256" key="1">
    <source>
        <dbReference type="ARBA" id="ARBA00004323"/>
    </source>
</evidence>
<dbReference type="Proteomes" id="UP000308267">
    <property type="component" value="Unassembled WGS sequence"/>
</dbReference>
<proteinExistence type="inferred from homology"/>
<dbReference type="PANTHER" id="PTHR11214">
    <property type="entry name" value="BETA-1,3-N-ACETYLGLUCOSAMINYLTRANSFERASE"/>
    <property type="match status" value="1"/>
</dbReference>
<evidence type="ECO:0000313" key="13">
    <source>
        <dbReference type="Proteomes" id="UP000308267"/>
    </source>
</evidence>
<keyword evidence="3 11" id="KW-0328">Glycosyltransferase</keyword>
<dbReference type="InterPro" id="IPR002659">
    <property type="entry name" value="Glyco_trans_31"/>
</dbReference>
<evidence type="ECO:0000256" key="4">
    <source>
        <dbReference type="ARBA" id="ARBA00022679"/>
    </source>
</evidence>
<evidence type="ECO:0000313" key="12">
    <source>
        <dbReference type="EMBL" id="TGZ60115.1"/>
    </source>
</evidence>
<dbReference type="Pfam" id="PF01762">
    <property type="entry name" value="Galactosyl_T"/>
    <property type="match status" value="1"/>
</dbReference>
<dbReference type="EC" id="2.4.1.-" evidence="11"/>
<comment type="subcellular location">
    <subcellularLocation>
        <location evidence="1 11">Golgi apparatus membrane</location>
        <topology evidence="1 11">Single-pass type II membrane protein</topology>
    </subcellularLocation>
</comment>
<feature type="transmembrane region" description="Helical" evidence="11">
    <location>
        <begin position="41"/>
        <end position="60"/>
    </location>
</feature>
<dbReference type="STRING" id="147828.A0A4S2L9Z5"/>
<organism evidence="12 13">
    <name type="scientific">Opisthorchis felineus</name>
    <dbReference type="NCBI Taxonomy" id="147828"/>
    <lineage>
        <taxon>Eukaryota</taxon>
        <taxon>Metazoa</taxon>
        <taxon>Spiralia</taxon>
        <taxon>Lophotrochozoa</taxon>
        <taxon>Platyhelminthes</taxon>
        <taxon>Trematoda</taxon>
        <taxon>Digenea</taxon>
        <taxon>Opisthorchiida</taxon>
        <taxon>Opisthorchiata</taxon>
        <taxon>Opisthorchiidae</taxon>
        <taxon>Opisthorchis</taxon>
    </lineage>
</organism>
<dbReference type="OrthoDB" id="2139606at2759"/>
<keyword evidence="5 11" id="KW-0812">Transmembrane</keyword>
<dbReference type="FunFam" id="3.90.550.50:FF:000001">
    <property type="entry name" value="Hexosyltransferase"/>
    <property type="match status" value="1"/>
</dbReference>
<comment type="similarity">
    <text evidence="2 11">Belongs to the glycosyltransferase 31 family.</text>
</comment>